<gene>
    <name evidence="1" type="ORF">SAMN03003324_02845</name>
</gene>
<organism evidence="1 2">
    <name type="scientific">Pedobacter antarcticus</name>
    <dbReference type="NCBI Taxonomy" id="34086"/>
    <lineage>
        <taxon>Bacteria</taxon>
        <taxon>Pseudomonadati</taxon>
        <taxon>Bacteroidota</taxon>
        <taxon>Sphingobacteriia</taxon>
        <taxon>Sphingobacteriales</taxon>
        <taxon>Sphingobacteriaceae</taxon>
        <taxon>Pedobacter</taxon>
    </lineage>
</organism>
<dbReference type="EMBL" id="FONS01000006">
    <property type="protein sequence ID" value="SFF20614.1"/>
    <property type="molecule type" value="Genomic_DNA"/>
</dbReference>
<protein>
    <submittedName>
        <fullName evidence="1">Uncharacterized protein</fullName>
    </submittedName>
</protein>
<reference evidence="1 2" key="1">
    <citation type="submission" date="2016-10" db="EMBL/GenBank/DDBJ databases">
        <authorList>
            <person name="de Groot N.N."/>
        </authorList>
    </citation>
    <scope>NUCLEOTIDE SEQUENCE [LARGE SCALE GENOMIC DNA]</scope>
    <source>
        <strain evidence="1 2">ATCC 51969</strain>
    </source>
</reference>
<dbReference type="AlphaFoldDB" id="A0A1I2GRS0"/>
<dbReference type="Proteomes" id="UP000183129">
    <property type="component" value="Unassembled WGS sequence"/>
</dbReference>
<evidence type="ECO:0000313" key="2">
    <source>
        <dbReference type="Proteomes" id="UP000183129"/>
    </source>
</evidence>
<proteinExistence type="predicted"/>
<name>A0A1I2GRS0_9SPHI</name>
<evidence type="ECO:0000313" key="1">
    <source>
        <dbReference type="EMBL" id="SFF20614.1"/>
    </source>
</evidence>
<accession>A0A1I2GRS0</accession>
<sequence length="55" mass="6352">MVRHTFGLLLTTLQFNNKVVNSSIQFTNTISILQVPEYTSEEYLSKFILCVKKLT</sequence>